<keyword evidence="11 13" id="KW-0739">Sodium transport</keyword>
<evidence type="ECO:0000256" key="9">
    <source>
        <dbReference type="ARBA" id="ARBA00023136"/>
    </source>
</evidence>
<dbReference type="Proteomes" id="UP001432027">
    <property type="component" value="Unassembled WGS sequence"/>
</dbReference>
<evidence type="ECO:0000313" key="18">
    <source>
        <dbReference type="Proteomes" id="UP001432027"/>
    </source>
</evidence>
<keyword evidence="8 13" id="KW-0406">Ion transport</keyword>
<keyword evidence="3 13" id="KW-0813">Transport</keyword>
<keyword evidence="9" id="KW-0472">Membrane</keyword>
<evidence type="ECO:0000259" key="15">
    <source>
        <dbReference type="PROSITE" id="PS00022"/>
    </source>
</evidence>
<evidence type="ECO:0000256" key="11">
    <source>
        <dbReference type="ARBA" id="ARBA00023201"/>
    </source>
</evidence>
<evidence type="ECO:0000259" key="16">
    <source>
        <dbReference type="PROSITE" id="PS01186"/>
    </source>
</evidence>
<dbReference type="InterPro" id="IPR000742">
    <property type="entry name" value="EGF"/>
</dbReference>
<proteinExistence type="inferred from homology"/>
<comment type="similarity">
    <text evidence="2 13">Belongs to the amiloride-sensitive sodium channel (TC 1.A.6) family.</text>
</comment>
<protein>
    <recommendedName>
        <fullName evidence="15 16">EGF-like domain-containing protein</fullName>
    </recommendedName>
</protein>
<keyword evidence="12 13" id="KW-0407">Ion channel</keyword>
<feature type="chain" id="PRO_5043641295" description="EGF-like domain-containing protein" evidence="14">
    <location>
        <begin position="18"/>
        <end position="376"/>
    </location>
</feature>
<evidence type="ECO:0000256" key="6">
    <source>
        <dbReference type="ARBA" id="ARBA00022989"/>
    </source>
</evidence>
<dbReference type="Gene3D" id="2.60.470.10">
    <property type="entry name" value="Acid-sensing ion channels like domains"/>
    <property type="match status" value="1"/>
</dbReference>
<evidence type="ECO:0000256" key="8">
    <source>
        <dbReference type="ARBA" id="ARBA00023065"/>
    </source>
</evidence>
<evidence type="ECO:0000256" key="3">
    <source>
        <dbReference type="ARBA" id="ARBA00022448"/>
    </source>
</evidence>
<evidence type="ECO:0000256" key="14">
    <source>
        <dbReference type="SAM" id="SignalP"/>
    </source>
</evidence>
<dbReference type="EMBL" id="BTSX01000005">
    <property type="protein sequence ID" value="GMT02227.1"/>
    <property type="molecule type" value="Genomic_DNA"/>
</dbReference>
<dbReference type="PANTHER" id="PTHR11690:SF282">
    <property type="entry name" value="DEGENERIN-LIKE PROTEIN ASIC-1"/>
    <property type="match status" value="1"/>
</dbReference>
<keyword evidence="4 13" id="KW-0894">Sodium channel</keyword>
<evidence type="ECO:0000256" key="2">
    <source>
        <dbReference type="ARBA" id="ARBA00007193"/>
    </source>
</evidence>
<evidence type="ECO:0000313" key="17">
    <source>
        <dbReference type="EMBL" id="GMT02227.1"/>
    </source>
</evidence>
<feature type="domain" description="EGF-like" evidence="15 16">
    <location>
        <begin position="156"/>
        <end position="167"/>
    </location>
</feature>
<name>A0AAV5U628_9BILA</name>
<evidence type="ECO:0000256" key="5">
    <source>
        <dbReference type="ARBA" id="ARBA00022692"/>
    </source>
</evidence>
<evidence type="ECO:0000256" key="13">
    <source>
        <dbReference type="RuleBase" id="RU000679"/>
    </source>
</evidence>
<gene>
    <name evidence="17" type="ORF">PENTCL1PPCAC_24401</name>
</gene>
<dbReference type="InterPro" id="IPR001873">
    <property type="entry name" value="ENaC"/>
</dbReference>
<keyword evidence="5 13" id="KW-0812">Transmembrane</keyword>
<organism evidence="17 18">
    <name type="scientific">Pristionchus entomophagus</name>
    <dbReference type="NCBI Taxonomy" id="358040"/>
    <lineage>
        <taxon>Eukaryota</taxon>
        <taxon>Metazoa</taxon>
        <taxon>Ecdysozoa</taxon>
        <taxon>Nematoda</taxon>
        <taxon>Chromadorea</taxon>
        <taxon>Rhabditida</taxon>
        <taxon>Rhabditina</taxon>
        <taxon>Diplogasteromorpha</taxon>
        <taxon>Diplogasteroidea</taxon>
        <taxon>Neodiplogasteridae</taxon>
        <taxon>Pristionchus</taxon>
    </lineage>
</organism>
<dbReference type="GO" id="GO:0005886">
    <property type="term" value="C:plasma membrane"/>
    <property type="evidence" value="ECO:0007669"/>
    <property type="project" value="TreeGrafter"/>
</dbReference>
<keyword evidence="7" id="KW-0915">Sodium</keyword>
<dbReference type="PRINTS" id="PR01078">
    <property type="entry name" value="AMINACHANNEL"/>
</dbReference>
<evidence type="ECO:0000256" key="4">
    <source>
        <dbReference type="ARBA" id="ARBA00022461"/>
    </source>
</evidence>
<dbReference type="GO" id="GO:0015280">
    <property type="term" value="F:ligand-gated sodium channel activity"/>
    <property type="evidence" value="ECO:0007669"/>
    <property type="project" value="TreeGrafter"/>
</dbReference>
<evidence type="ECO:0000256" key="12">
    <source>
        <dbReference type="ARBA" id="ARBA00023303"/>
    </source>
</evidence>
<evidence type="ECO:0000256" key="10">
    <source>
        <dbReference type="ARBA" id="ARBA00023180"/>
    </source>
</evidence>
<reference evidence="17" key="1">
    <citation type="submission" date="2023-10" db="EMBL/GenBank/DDBJ databases">
        <title>Genome assembly of Pristionchus species.</title>
        <authorList>
            <person name="Yoshida K."/>
            <person name="Sommer R.J."/>
        </authorList>
    </citation>
    <scope>NUCLEOTIDE SEQUENCE</scope>
    <source>
        <strain evidence="17">RS0144</strain>
    </source>
</reference>
<comment type="subcellular location">
    <subcellularLocation>
        <location evidence="1">Membrane</location>
        <topology evidence="1">Multi-pass membrane protein</topology>
    </subcellularLocation>
</comment>
<comment type="caution">
    <text evidence="17">The sequence shown here is derived from an EMBL/GenBank/DDBJ whole genome shotgun (WGS) entry which is preliminary data.</text>
</comment>
<evidence type="ECO:0000256" key="1">
    <source>
        <dbReference type="ARBA" id="ARBA00004141"/>
    </source>
</evidence>
<keyword evidence="18" id="KW-1185">Reference proteome</keyword>
<dbReference type="PROSITE" id="PS01186">
    <property type="entry name" value="EGF_2"/>
    <property type="match status" value="1"/>
</dbReference>
<sequence>MLRKILFLPLLITGIRAACSDYYSNLQCTQSNPTLLQVDEGSTYSCTYDGMNSPGAPPIVPLCNIKCPSTSQLIAYLPDFGSKLYLTQASFDSATWTGTQTTPPTTNDLGSNVQFGCLGTPRCGPWIDDLGAQHVTICNVADTQATCNEDLSLAQCTCGPGYTGPTCSLLISMLNKVDPKIPLKPPAALLDVMPLLMAFLTPQQKKDLSWTLDEIIDSIDYELKEVDYQFAFTQIVDDVLGNCYTFNYANKTNSFDGLYHTRFAGQSRDFSIMVKLDPTEQVAWIESAAISTYIHAPGTPPTQGVLYSLRAASSDVIAMQKSITNLIDKCIKSRADLKQNYYADGDYTTDGCYSACYQDKVLEKCGCMDARYKKAD</sequence>
<keyword evidence="6" id="KW-1133">Transmembrane helix</keyword>
<evidence type="ECO:0000256" key="7">
    <source>
        <dbReference type="ARBA" id="ARBA00023053"/>
    </source>
</evidence>
<dbReference type="Pfam" id="PF00858">
    <property type="entry name" value="ASC"/>
    <property type="match status" value="1"/>
</dbReference>
<dbReference type="AlphaFoldDB" id="A0AAV5U628"/>
<keyword evidence="14" id="KW-0732">Signal</keyword>
<dbReference type="PANTHER" id="PTHR11690">
    <property type="entry name" value="AMILORIDE-SENSITIVE SODIUM CHANNEL-RELATED"/>
    <property type="match status" value="1"/>
</dbReference>
<feature type="signal peptide" evidence="14">
    <location>
        <begin position="1"/>
        <end position="17"/>
    </location>
</feature>
<feature type="non-terminal residue" evidence="17">
    <location>
        <position position="376"/>
    </location>
</feature>
<dbReference type="PROSITE" id="PS00022">
    <property type="entry name" value="EGF_1"/>
    <property type="match status" value="1"/>
</dbReference>
<accession>A0AAV5U628</accession>
<keyword evidence="10" id="KW-0325">Glycoprotein</keyword>